<keyword evidence="9" id="KW-1185">Reference proteome</keyword>
<organism evidence="8 9">
    <name type="scientific">Streptacidiphilus monticola</name>
    <dbReference type="NCBI Taxonomy" id="2161674"/>
    <lineage>
        <taxon>Bacteria</taxon>
        <taxon>Bacillati</taxon>
        <taxon>Actinomycetota</taxon>
        <taxon>Actinomycetes</taxon>
        <taxon>Kitasatosporales</taxon>
        <taxon>Streptomycetaceae</taxon>
        <taxon>Streptacidiphilus</taxon>
    </lineage>
</organism>
<comment type="similarity">
    <text evidence="2">Belongs to the CDP-glycerol glycerophosphotransferase family.</text>
</comment>
<dbReference type="CDD" id="cd00761">
    <property type="entry name" value="Glyco_tranf_GTA_type"/>
    <property type="match status" value="1"/>
</dbReference>
<dbReference type="RefSeq" id="WP_380586467.1">
    <property type="nucleotide sequence ID" value="NZ_JBHSQJ010000099.1"/>
</dbReference>
<dbReference type="EMBL" id="JBHSQJ010000099">
    <property type="protein sequence ID" value="MFC5910029.1"/>
    <property type="molecule type" value="Genomic_DNA"/>
</dbReference>
<dbReference type="Proteomes" id="UP001596174">
    <property type="component" value="Unassembled WGS sequence"/>
</dbReference>
<accession>A0ABW1G602</accession>
<comment type="caution">
    <text evidence="8">The sequence shown here is derived from an EMBL/GenBank/DDBJ whole genome shotgun (WGS) entry which is preliminary data.</text>
</comment>
<dbReference type="InterPro" id="IPR043148">
    <property type="entry name" value="TagF_C"/>
</dbReference>
<comment type="subcellular location">
    <subcellularLocation>
        <location evidence="1">Cell membrane</location>
        <topology evidence="1">Peripheral membrane protein</topology>
    </subcellularLocation>
</comment>
<reference evidence="9" key="1">
    <citation type="journal article" date="2019" name="Int. J. Syst. Evol. Microbiol.">
        <title>The Global Catalogue of Microorganisms (GCM) 10K type strain sequencing project: providing services to taxonomists for standard genome sequencing and annotation.</title>
        <authorList>
            <consortium name="The Broad Institute Genomics Platform"/>
            <consortium name="The Broad Institute Genome Sequencing Center for Infectious Disease"/>
            <person name="Wu L."/>
            <person name="Ma J."/>
        </authorList>
    </citation>
    <scope>NUCLEOTIDE SEQUENCE [LARGE SCALE GENOMIC DNA]</scope>
    <source>
        <strain evidence="9">JCM 4816</strain>
    </source>
</reference>
<dbReference type="PANTHER" id="PTHR37316">
    <property type="entry name" value="TEICHOIC ACID GLYCEROL-PHOSPHATE PRIMASE"/>
    <property type="match status" value="1"/>
</dbReference>
<name>A0ABW1G602_9ACTN</name>
<dbReference type="Gene3D" id="3.40.50.11820">
    <property type="match status" value="1"/>
</dbReference>
<sequence>MASRLSVVVPIFNVEPYLDECLASLATQTMGDFEVVMVDDGSTDGSAEIARAWEARDGRFRLVRKENAGLGPARNTGIEHISPESEFLAFVDSDDTLPPHAYELMLDTLDRTGSDFATGNVLRFRSTDHHQSPVHRRPFARTRLETHVSEFPPLITDRTAWNKVYRRSFWERHRLQYPPILYEDAPVSIPLHFLAEKVDVLAEHIYNWRERDSGTQSITQNRTNPQGLIDRVASIGMVREFLRNQADPRFDEFRHRYDRNALVEEIPLFFKPLRIAGAEFRTAYLDHVGRLVADIGPKTLNALPQPMRLKYYLTVKRRLDELLAMLEFERTYPYTIPMHGTLRPAADYPFLRAPVPAAVLRLDQELVVRTGLRSAQWTADGRLELTGFAYPRHAGATRPREALKMLVLRESGGRRRLAVPARTVRDPRITAEAWGQALRDCDYGGFEAHIDPARLKRRGRWVDGMWRVTVGVLGPGRPRRSRLKGGPFDAGANPPARWVSERVRVVPEIHDAHLYLHVETVHAVADAAAPAADGFEIRGRLDAELAAQAELLVLQCQEDGGAAVQVAGRLEVGRVDDGWAPFTAFVDPALMAAARKDLFRLHPNLADRQQVRWGVQLLDGDGEPVSVVMAERWADRGEQHRAAVDAADQVRLLHFKRSPHGYLQIVEQPAQPVFDKAVALPAEECFALEGSFPLPGRHQLELVLRHGHYAQTHTHPAEAVDGRLLVKLPAVPNPAWNGDVPLLSGRWRLFVRLPVDADAPSGETGEEQRALEVRAKIAPTAQGTLPLEVEARGRTVRLRRHNYDALLLEVESSVPVGERGGFHRRRMREEVYPAARERPLLPQVLYDVFGGRDYADSPRAIHQEFLRRDTGLEHLWVVRDHRAVTPPGARTVVFDSSEWYEAYARSRFVVGNTHFPAWLAARPEQVVVQTWHGTPLKRIGFDFDNDWFADTDYLEELRREVPQWRLLLAPNRFSTPVFRRAFRYEGEILESGYPRNDLLLAPDRELRARRVREALGLPEGRRVVLYAPTWREDQARPSGGYQLDLRLDLPLLRSRLGGDHVLLVRPHAHVGDHVPGAGDGFVWDVGSYPDIADLYLVADVLLTDYSSTMFDFAVTGRPMLFFTYDLDRYRDVLRGFYFDFEAQAPGPLLATTEEVVDALLHLDRVAADSAASYAAFRARYCDLDDGQAARRVVDRMLELWRDGR</sequence>
<dbReference type="InterPro" id="IPR029044">
    <property type="entry name" value="Nucleotide-diphossugar_trans"/>
</dbReference>
<evidence type="ECO:0000256" key="1">
    <source>
        <dbReference type="ARBA" id="ARBA00004202"/>
    </source>
</evidence>
<dbReference type="SUPFAM" id="SSF53756">
    <property type="entry name" value="UDP-Glycosyltransferase/glycogen phosphorylase"/>
    <property type="match status" value="1"/>
</dbReference>
<keyword evidence="6" id="KW-0472">Membrane</keyword>
<proteinExistence type="inferred from homology"/>
<evidence type="ECO:0000256" key="4">
    <source>
        <dbReference type="ARBA" id="ARBA00022679"/>
    </source>
</evidence>
<keyword evidence="3" id="KW-1003">Cell membrane</keyword>
<dbReference type="Pfam" id="PF04464">
    <property type="entry name" value="Glyphos_transf"/>
    <property type="match status" value="1"/>
</dbReference>
<dbReference type="SUPFAM" id="SSF53448">
    <property type="entry name" value="Nucleotide-diphospho-sugar transferases"/>
    <property type="match status" value="1"/>
</dbReference>
<gene>
    <name evidence="8" type="ORF">ACFP3V_22770</name>
</gene>
<evidence type="ECO:0000313" key="9">
    <source>
        <dbReference type="Proteomes" id="UP001596174"/>
    </source>
</evidence>
<feature type="domain" description="Glycosyltransferase 2-like" evidence="7">
    <location>
        <begin position="6"/>
        <end position="170"/>
    </location>
</feature>
<keyword evidence="5" id="KW-0777">Teichoic acid biosynthesis</keyword>
<evidence type="ECO:0000313" key="8">
    <source>
        <dbReference type="EMBL" id="MFC5910029.1"/>
    </source>
</evidence>
<dbReference type="Gene3D" id="3.40.50.12580">
    <property type="match status" value="1"/>
</dbReference>
<dbReference type="InterPro" id="IPR007554">
    <property type="entry name" value="Glycerophosphate_synth"/>
</dbReference>
<protein>
    <submittedName>
        <fullName evidence="8">CDP-glycerol glycerophosphotransferase family protein</fullName>
    </submittedName>
</protein>
<evidence type="ECO:0000259" key="7">
    <source>
        <dbReference type="Pfam" id="PF00535"/>
    </source>
</evidence>
<dbReference type="Gene3D" id="3.90.550.10">
    <property type="entry name" value="Spore Coat Polysaccharide Biosynthesis Protein SpsA, Chain A"/>
    <property type="match status" value="1"/>
</dbReference>
<dbReference type="PANTHER" id="PTHR37316:SF3">
    <property type="entry name" value="TEICHOIC ACID GLYCEROL-PHOSPHATE TRANSFERASE"/>
    <property type="match status" value="1"/>
</dbReference>
<keyword evidence="4" id="KW-0808">Transferase</keyword>
<evidence type="ECO:0000256" key="2">
    <source>
        <dbReference type="ARBA" id="ARBA00010488"/>
    </source>
</evidence>
<evidence type="ECO:0000256" key="5">
    <source>
        <dbReference type="ARBA" id="ARBA00022944"/>
    </source>
</evidence>
<dbReference type="InterPro" id="IPR051612">
    <property type="entry name" value="Teichoic_Acid_Biosynth"/>
</dbReference>
<evidence type="ECO:0000256" key="3">
    <source>
        <dbReference type="ARBA" id="ARBA00022475"/>
    </source>
</evidence>
<dbReference type="InterPro" id="IPR001173">
    <property type="entry name" value="Glyco_trans_2-like"/>
</dbReference>
<dbReference type="InterPro" id="IPR043149">
    <property type="entry name" value="TagF_N"/>
</dbReference>
<evidence type="ECO:0000256" key="6">
    <source>
        <dbReference type="ARBA" id="ARBA00023136"/>
    </source>
</evidence>
<dbReference type="Pfam" id="PF00535">
    <property type="entry name" value="Glycos_transf_2"/>
    <property type="match status" value="1"/>
</dbReference>